<keyword evidence="5" id="KW-0997">Cell inner membrane</keyword>
<dbReference type="AlphaFoldDB" id="A0A7Y6K4Y9"/>
<dbReference type="Proteomes" id="UP000594380">
    <property type="component" value="Unassembled WGS sequence"/>
</dbReference>
<feature type="domain" description="ABC transporter" evidence="9">
    <location>
        <begin position="11"/>
        <end position="262"/>
    </location>
</feature>
<evidence type="ECO:0000256" key="5">
    <source>
        <dbReference type="ARBA" id="ARBA00022519"/>
    </source>
</evidence>
<dbReference type="GeneID" id="301105228"/>
<organism evidence="10 11">
    <name type="scientific">Paraburkholderia youngii</name>
    <dbReference type="NCBI Taxonomy" id="2782701"/>
    <lineage>
        <taxon>Bacteria</taxon>
        <taxon>Pseudomonadati</taxon>
        <taxon>Pseudomonadota</taxon>
        <taxon>Betaproteobacteria</taxon>
        <taxon>Burkholderiales</taxon>
        <taxon>Burkholderiaceae</taxon>
        <taxon>Paraburkholderia</taxon>
    </lineage>
</organism>
<comment type="subcellular location">
    <subcellularLocation>
        <location evidence="1">Cell inner membrane</location>
        <topology evidence="1">Peripheral membrane protein</topology>
    </subcellularLocation>
</comment>
<dbReference type="InterPro" id="IPR050388">
    <property type="entry name" value="ABC_Ni/Peptide_Import"/>
</dbReference>
<evidence type="ECO:0000256" key="7">
    <source>
        <dbReference type="ARBA" id="ARBA00022840"/>
    </source>
</evidence>
<dbReference type="FunFam" id="3.40.50.300:FF:000016">
    <property type="entry name" value="Oligopeptide ABC transporter ATP-binding component"/>
    <property type="match status" value="1"/>
</dbReference>
<keyword evidence="7 10" id="KW-0067">ATP-binding</keyword>
<dbReference type="PANTHER" id="PTHR43297">
    <property type="entry name" value="OLIGOPEPTIDE TRANSPORT ATP-BINDING PROTEIN APPD"/>
    <property type="match status" value="1"/>
</dbReference>
<keyword evidence="8" id="KW-0472">Membrane</keyword>
<dbReference type="GO" id="GO:0016887">
    <property type="term" value="F:ATP hydrolysis activity"/>
    <property type="evidence" value="ECO:0007669"/>
    <property type="project" value="InterPro"/>
</dbReference>
<evidence type="ECO:0000256" key="4">
    <source>
        <dbReference type="ARBA" id="ARBA00022475"/>
    </source>
</evidence>
<keyword evidence="6" id="KW-0547">Nucleotide-binding</keyword>
<dbReference type="GO" id="GO:0005886">
    <property type="term" value="C:plasma membrane"/>
    <property type="evidence" value="ECO:0007669"/>
    <property type="project" value="UniProtKB-SubCell"/>
</dbReference>
<proteinExistence type="inferred from homology"/>
<dbReference type="SUPFAM" id="SSF52540">
    <property type="entry name" value="P-loop containing nucleoside triphosphate hydrolases"/>
    <property type="match status" value="1"/>
</dbReference>
<comment type="caution">
    <text evidence="10">The sequence shown here is derived from an EMBL/GenBank/DDBJ whole genome shotgun (WGS) entry which is preliminary data.</text>
</comment>
<dbReference type="InterPro" id="IPR003593">
    <property type="entry name" value="AAA+_ATPase"/>
</dbReference>
<dbReference type="Pfam" id="PF08352">
    <property type="entry name" value="oligo_HPY"/>
    <property type="match status" value="1"/>
</dbReference>
<dbReference type="GO" id="GO:0005524">
    <property type="term" value="F:ATP binding"/>
    <property type="evidence" value="ECO:0007669"/>
    <property type="project" value="UniProtKB-KW"/>
</dbReference>
<dbReference type="PROSITE" id="PS50893">
    <property type="entry name" value="ABC_TRANSPORTER_2"/>
    <property type="match status" value="1"/>
</dbReference>
<evidence type="ECO:0000256" key="1">
    <source>
        <dbReference type="ARBA" id="ARBA00004417"/>
    </source>
</evidence>
<dbReference type="InterPro" id="IPR017871">
    <property type="entry name" value="ABC_transporter-like_CS"/>
</dbReference>
<evidence type="ECO:0000256" key="8">
    <source>
        <dbReference type="ARBA" id="ARBA00023136"/>
    </source>
</evidence>
<dbReference type="GO" id="GO:0015833">
    <property type="term" value="P:peptide transport"/>
    <property type="evidence" value="ECO:0007669"/>
    <property type="project" value="InterPro"/>
</dbReference>
<evidence type="ECO:0000313" key="10">
    <source>
        <dbReference type="EMBL" id="NUY04462.1"/>
    </source>
</evidence>
<dbReference type="CDD" id="cd03257">
    <property type="entry name" value="ABC_NikE_OppD_transporters"/>
    <property type="match status" value="1"/>
</dbReference>
<dbReference type="SMART" id="SM00382">
    <property type="entry name" value="AAA"/>
    <property type="match status" value="1"/>
</dbReference>
<reference evidence="10 11" key="1">
    <citation type="submission" date="2020-02" db="EMBL/GenBank/DDBJ databases">
        <title>Paraburkholderia simonii sp. nov. and Paraburkholderia youngii sp. nov. Brazilian and Mexican Mimosa-associated rhizobia.</title>
        <authorList>
            <person name="Mavima L."/>
            <person name="Beukes C.W."/>
            <person name="Chan W.Y."/>
            <person name="Palmer M."/>
            <person name="De Meyer S.E."/>
            <person name="James E.K."/>
            <person name="Venter S.N."/>
            <person name="Steenkamp E.T."/>
        </authorList>
    </citation>
    <scope>NUCLEOTIDE SEQUENCE [LARGE SCALE GENOMIC DNA]</scope>
    <source>
        <strain evidence="10 11">JPY169</strain>
    </source>
</reference>
<dbReference type="GO" id="GO:0055085">
    <property type="term" value="P:transmembrane transport"/>
    <property type="evidence" value="ECO:0007669"/>
    <property type="project" value="UniProtKB-ARBA"/>
</dbReference>
<dbReference type="Pfam" id="PF00005">
    <property type="entry name" value="ABC_tran"/>
    <property type="match status" value="1"/>
</dbReference>
<evidence type="ECO:0000256" key="2">
    <source>
        <dbReference type="ARBA" id="ARBA00005417"/>
    </source>
</evidence>
<dbReference type="RefSeq" id="WP_176111008.1">
    <property type="nucleotide sequence ID" value="NZ_JAALDK010000002.1"/>
</dbReference>
<evidence type="ECO:0000256" key="3">
    <source>
        <dbReference type="ARBA" id="ARBA00022448"/>
    </source>
</evidence>
<accession>A0A7Y6K4Y9</accession>
<dbReference type="InterPro" id="IPR027417">
    <property type="entry name" value="P-loop_NTPase"/>
</dbReference>
<evidence type="ECO:0000259" key="9">
    <source>
        <dbReference type="PROSITE" id="PS50893"/>
    </source>
</evidence>
<dbReference type="Gene3D" id="3.40.50.300">
    <property type="entry name" value="P-loop containing nucleotide triphosphate hydrolases"/>
    <property type="match status" value="1"/>
</dbReference>
<dbReference type="PANTHER" id="PTHR43297:SF2">
    <property type="entry name" value="DIPEPTIDE TRANSPORT ATP-BINDING PROTEIN DPPD"/>
    <property type="match status" value="1"/>
</dbReference>
<evidence type="ECO:0000256" key="6">
    <source>
        <dbReference type="ARBA" id="ARBA00022741"/>
    </source>
</evidence>
<dbReference type="NCBIfam" id="TIGR01727">
    <property type="entry name" value="oligo_HPY"/>
    <property type="match status" value="1"/>
</dbReference>
<gene>
    <name evidence="10" type="ORF">G5S42_33275</name>
</gene>
<dbReference type="InterPro" id="IPR003439">
    <property type="entry name" value="ABC_transporter-like_ATP-bd"/>
</dbReference>
<evidence type="ECO:0000313" key="11">
    <source>
        <dbReference type="Proteomes" id="UP000594380"/>
    </source>
</evidence>
<keyword evidence="4" id="KW-1003">Cell membrane</keyword>
<protein>
    <submittedName>
        <fullName evidence="10">ABC transporter ATP-binding protein</fullName>
    </submittedName>
</protein>
<comment type="similarity">
    <text evidence="2">Belongs to the ABC transporter superfamily.</text>
</comment>
<dbReference type="EMBL" id="JAALDK010000002">
    <property type="protein sequence ID" value="NUY04462.1"/>
    <property type="molecule type" value="Genomic_DNA"/>
</dbReference>
<name>A0A7Y6K4Y9_9BURK</name>
<sequence length="352" mass="37675">MNGRTEAAPVLAVEGLIAQTDSPQAPVRLVDGVSFSVRAGRTLALVGESGSGKSVTCLSVLGLPPAGVRVAGGRILLRGSDLRDKTPAELQALRGREIGMILQDPMSSLNPLLTIGRQLTEMFRYRANVKSHAECEARAVDLLRRVRIPAPGSRLRSYPHQFSGGMRQRVAIAMNLACNPGLLIADEPTTALDITVRLQVLDLLRELQAERGTAIVLVTHDLHLVRRYCDDVAVMYAGRIVEQGPVEAVFAQPRHPYTIGLLGAVPRLRQPQRRLTVIPGQPPLPGSIAQGCLFAPRCPRADADCTAHYPATVETLPGRGVACWHPEPAFASAAASNAASIPLEQFPLATAS</sequence>
<dbReference type="InterPro" id="IPR013563">
    <property type="entry name" value="Oligopep_ABC_C"/>
</dbReference>
<keyword evidence="3" id="KW-0813">Transport</keyword>
<dbReference type="PROSITE" id="PS00211">
    <property type="entry name" value="ABC_TRANSPORTER_1"/>
    <property type="match status" value="1"/>
</dbReference>